<dbReference type="InterPro" id="IPR042185">
    <property type="entry name" value="Serpin_sf_2"/>
</dbReference>
<dbReference type="InterPro" id="IPR036186">
    <property type="entry name" value="Serpin_sf"/>
</dbReference>
<dbReference type="Gramene" id="mRNA:HanXRQr2_Chr05g0222861">
    <property type="protein sequence ID" value="CDS:HanXRQr2_Chr05g0222861.1"/>
    <property type="gene ID" value="HanXRQr2_Chr05g0222861"/>
</dbReference>
<keyword evidence="2" id="KW-1185">Reference proteome</keyword>
<dbReference type="Proteomes" id="UP000215914">
    <property type="component" value="Unassembled WGS sequence"/>
</dbReference>
<reference evidence="1" key="2">
    <citation type="submission" date="2020-06" db="EMBL/GenBank/DDBJ databases">
        <title>Helianthus annuus Genome sequencing and assembly Release 2.</title>
        <authorList>
            <person name="Gouzy J."/>
            <person name="Langlade N."/>
            <person name="Munos S."/>
        </authorList>
    </citation>
    <scope>NUCLEOTIDE SEQUENCE</scope>
    <source>
        <tissue evidence="1">Leaves</tissue>
    </source>
</reference>
<accession>A0A9K3J0D9</accession>
<proteinExistence type="predicted"/>
<comment type="caution">
    <text evidence="1">The sequence shown here is derived from an EMBL/GenBank/DDBJ whole genome shotgun (WGS) entry which is preliminary data.</text>
</comment>
<sequence>MYFLLPYAKDGLQSLVQKIHSTPDFFERHIPCEKVEVGHFLIPKLKFLFGLELLIY</sequence>
<organism evidence="1 2">
    <name type="scientific">Helianthus annuus</name>
    <name type="common">Common sunflower</name>
    <dbReference type="NCBI Taxonomy" id="4232"/>
    <lineage>
        <taxon>Eukaryota</taxon>
        <taxon>Viridiplantae</taxon>
        <taxon>Streptophyta</taxon>
        <taxon>Embryophyta</taxon>
        <taxon>Tracheophyta</taxon>
        <taxon>Spermatophyta</taxon>
        <taxon>Magnoliopsida</taxon>
        <taxon>eudicotyledons</taxon>
        <taxon>Gunneridae</taxon>
        <taxon>Pentapetalae</taxon>
        <taxon>asterids</taxon>
        <taxon>campanulids</taxon>
        <taxon>Asterales</taxon>
        <taxon>Asteraceae</taxon>
        <taxon>Asteroideae</taxon>
        <taxon>Heliantheae alliance</taxon>
        <taxon>Heliantheae</taxon>
        <taxon>Helianthus</taxon>
    </lineage>
</organism>
<dbReference type="AlphaFoldDB" id="A0A9K3J0D9"/>
<dbReference type="SUPFAM" id="SSF56574">
    <property type="entry name" value="Serpins"/>
    <property type="match status" value="1"/>
</dbReference>
<protein>
    <submittedName>
        <fullName evidence="1">Serpin superfamily protein</fullName>
    </submittedName>
</protein>
<name>A0A9K3J0D9_HELAN</name>
<evidence type="ECO:0000313" key="1">
    <source>
        <dbReference type="EMBL" id="KAF5806559.1"/>
    </source>
</evidence>
<dbReference type="EMBL" id="MNCJ02000320">
    <property type="protein sequence ID" value="KAF5806559.1"/>
    <property type="molecule type" value="Genomic_DNA"/>
</dbReference>
<evidence type="ECO:0000313" key="2">
    <source>
        <dbReference type="Proteomes" id="UP000215914"/>
    </source>
</evidence>
<gene>
    <name evidence="1" type="ORF">HanXRQr2_Chr05g0222861</name>
</gene>
<reference evidence="1" key="1">
    <citation type="journal article" date="2017" name="Nature">
        <title>The sunflower genome provides insights into oil metabolism, flowering and Asterid evolution.</title>
        <authorList>
            <person name="Badouin H."/>
            <person name="Gouzy J."/>
            <person name="Grassa C.J."/>
            <person name="Murat F."/>
            <person name="Staton S.E."/>
            <person name="Cottret L."/>
            <person name="Lelandais-Briere C."/>
            <person name="Owens G.L."/>
            <person name="Carrere S."/>
            <person name="Mayjonade B."/>
            <person name="Legrand L."/>
            <person name="Gill N."/>
            <person name="Kane N.C."/>
            <person name="Bowers J.E."/>
            <person name="Hubner S."/>
            <person name="Bellec A."/>
            <person name="Berard A."/>
            <person name="Berges H."/>
            <person name="Blanchet N."/>
            <person name="Boniface M.C."/>
            <person name="Brunel D."/>
            <person name="Catrice O."/>
            <person name="Chaidir N."/>
            <person name="Claudel C."/>
            <person name="Donnadieu C."/>
            <person name="Faraut T."/>
            <person name="Fievet G."/>
            <person name="Helmstetter N."/>
            <person name="King M."/>
            <person name="Knapp S.J."/>
            <person name="Lai Z."/>
            <person name="Le Paslier M.C."/>
            <person name="Lippi Y."/>
            <person name="Lorenzon L."/>
            <person name="Mandel J.R."/>
            <person name="Marage G."/>
            <person name="Marchand G."/>
            <person name="Marquand E."/>
            <person name="Bret-Mestries E."/>
            <person name="Morien E."/>
            <person name="Nambeesan S."/>
            <person name="Nguyen T."/>
            <person name="Pegot-Espagnet P."/>
            <person name="Pouilly N."/>
            <person name="Raftis F."/>
            <person name="Sallet E."/>
            <person name="Schiex T."/>
            <person name="Thomas J."/>
            <person name="Vandecasteele C."/>
            <person name="Vares D."/>
            <person name="Vear F."/>
            <person name="Vautrin S."/>
            <person name="Crespi M."/>
            <person name="Mangin B."/>
            <person name="Burke J.M."/>
            <person name="Salse J."/>
            <person name="Munos S."/>
            <person name="Vincourt P."/>
            <person name="Rieseberg L.H."/>
            <person name="Langlade N.B."/>
        </authorList>
    </citation>
    <scope>NUCLEOTIDE SEQUENCE</scope>
    <source>
        <tissue evidence="1">Leaves</tissue>
    </source>
</reference>
<dbReference type="Gene3D" id="2.30.39.10">
    <property type="entry name" value="Alpha-1-antitrypsin, domain 1"/>
    <property type="match status" value="1"/>
</dbReference>